<evidence type="ECO:0000313" key="1">
    <source>
        <dbReference type="Ensembl" id="ENSCSRP00000027866.1"/>
    </source>
</evidence>
<dbReference type="AlphaFoldDB" id="A0A8C3TDD6"/>
<protein>
    <submittedName>
        <fullName evidence="1">Uncharacterized protein</fullName>
    </submittedName>
</protein>
<organism evidence="1 2">
    <name type="scientific">Chelydra serpentina</name>
    <name type="common">Snapping turtle</name>
    <name type="synonym">Testudo serpentina</name>
    <dbReference type="NCBI Taxonomy" id="8475"/>
    <lineage>
        <taxon>Eukaryota</taxon>
        <taxon>Metazoa</taxon>
        <taxon>Chordata</taxon>
        <taxon>Craniata</taxon>
        <taxon>Vertebrata</taxon>
        <taxon>Euteleostomi</taxon>
        <taxon>Archelosauria</taxon>
        <taxon>Testudinata</taxon>
        <taxon>Testudines</taxon>
        <taxon>Cryptodira</taxon>
        <taxon>Durocryptodira</taxon>
        <taxon>Americhelydia</taxon>
        <taxon>Chelydroidea</taxon>
        <taxon>Chelydridae</taxon>
        <taxon>Chelydra</taxon>
    </lineage>
</organism>
<dbReference type="Ensembl" id="ENSCSRT00000029006.1">
    <property type="protein sequence ID" value="ENSCSRP00000027866.1"/>
    <property type="gene ID" value="ENSCSRG00000020592.1"/>
</dbReference>
<reference evidence="1" key="2">
    <citation type="submission" date="2025-09" db="UniProtKB">
        <authorList>
            <consortium name="Ensembl"/>
        </authorList>
    </citation>
    <scope>IDENTIFICATION</scope>
</reference>
<keyword evidence="2" id="KW-1185">Reference proteome</keyword>
<proteinExistence type="predicted"/>
<evidence type="ECO:0000313" key="2">
    <source>
        <dbReference type="Proteomes" id="UP000694403"/>
    </source>
</evidence>
<sequence>LSFCPMTTGVLTGPLHLDIYFHAYLADLADCENECFPFSWLIFARICSLI</sequence>
<dbReference type="Proteomes" id="UP000694403">
    <property type="component" value="Unplaced"/>
</dbReference>
<name>A0A8C3TDD6_CHESE</name>
<accession>A0A8C3TDD6</accession>
<reference evidence="1" key="1">
    <citation type="submission" date="2025-08" db="UniProtKB">
        <authorList>
            <consortium name="Ensembl"/>
        </authorList>
    </citation>
    <scope>IDENTIFICATION</scope>
</reference>